<name>A0A561VXA9_9ACTN</name>
<dbReference type="InterPro" id="IPR050879">
    <property type="entry name" value="Acyltransferase_3"/>
</dbReference>
<dbReference type="GO" id="GO:0016747">
    <property type="term" value="F:acyltransferase activity, transferring groups other than amino-acyl groups"/>
    <property type="evidence" value="ECO:0007669"/>
    <property type="project" value="InterPro"/>
</dbReference>
<feature type="compositionally biased region" description="Basic residues" evidence="1">
    <location>
        <begin position="12"/>
        <end position="21"/>
    </location>
</feature>
<keyword evidence="2" id="KW-0812">Transmembrane</keyword>
<evidence type="ECO:0000313" key="4">
    <source>
        <dbReference type="EMBL" id="TWG16256.1"/>
    </source>
</evidence>
<dbReference type="Pfam" id="PF01757">
    <property type="entry name" value="Acyl_transf_3"/>
    <property type="match status" value="1"/>
</dbReference>
<evidence type="ECO:0000256" key="2">
    <source>
        <dbReference type="SAM" id="Phobius"/>
    </source>
</evidence>
<feature type="transmembrane region" description="Helical" evidence="2">
    <location>
        <begin position="355"/>
        <end position="374"/>
    </location>
</feature>
<dbReference type="OrthoDB" id="3404679at2"/>
<organism evidence="4 5">
    <name type="scientific">Micromonospora taraxaci</name>
    <dbReference type="NCBI Taxonomy" id="1316803"/>
    <lineage>
        <taxon>Bacteria</taxon>
        <taxon>Bacillati</taxon>
        <taxon>Actinomycetota</taxon>
        <taxon>Actinomycetes</taxon>
        <taxon>Micromonosporales</taxon>
        <taxon>Micromonosporaceae</taxon>
        <taxon>Micromonospora</taxon>
    </lineage>
</organism>
<feature type="region of interest" description="Disordered" evidence="1">
    <location>
        <begin position="1"/>
        <end position="21"/>
    </location>
</feature>
<feature type="region of interest" description="Disordered" evidence="1">
    <location>
        <begin position="390"/>
        <end position="430"/>
    </location>
</feature>
<feature type="transmembrane region" description="Helical" evidence="2">
    <location>
        <begin position="84"/>
        <end position="106"/>
    </location>
</feature>
<keyword evidence="5" id="KW-1185">Reference proteome</keyword>
<accession>A0A561VXA9</accession>
<feature type="domain" description="Acyltransferase 3" evidence="3">
    <location>
        <begin position="59"/>
        <end position="372"/>
    </location>
</feature>
<keyword evidence="2" id="KW-0472">Membrane</keyword>
<dbReference type="AlphaFoldDB" id="A0A561VXA9"/>
<feature type="transmembrane region" description="Helical" evidence="2">
    <location>
        <begin position="231"/>
        <end position="249"/>
    </location>
</feature>
<dbReference type="InterPro" id="IPR002656">
    <property type="entry name" value="Acyl_transf_3_dom"/>
</dbReference>
<feature type="transmembrane region" description="Helical" evidence="2">
    <location>
        <begin position="126"/>
        <end position="143"/>
    </location>
</feature>
<feature type="transmembrane region" description="Helical" evidence="2">
    <location>
        <begin position="289"/>
        <end position="307"/>
    </location>
</feature>
<comment type="caution">
    <text evidence="4">The sequence shown here is derived from an EMBL/GenBank/DDBJ whole genome shotgun (WGS) entry which is preliminary data.</text>
</comment>
<dbReference type="PANTHER" id="PTHR23028">
    <property type="entry name" value="ACETYLTRANSFERASE"/>
    <property type="match status" value="1"/>
</dbReference>
<gene>
    <name evidence="4" type="ORF">FHU34_111589</name>
</gene>
<dbReference type="GO" id="GO:0009103">
    <property type="term" value="P:lipopolysaccharide biosynthetic process"/>
    <property type="evidence" value="ECO:0007669"/>
    <property type="project" value="TreeGrafter"/>
</dbReference>
<dbReference type="EMBL" id="VIWZ01000001">
    <property type="protein sequence ID" value="TWG16256.1"/>
    <property type="molecule type" value="Genomic_DNA"/>
</dbReference>
<dbReference type="GO" id="GO:0016020">
    <property type="term" value="C:membrane"/>
    <property type="evidence" value="ECO:0007669"/>
    <property type="project" value="TreeGrafter"/>
</dbReference>
<protein>
    <submittedName>
        <fullName evidence="4">Peptidoglycan/LPS O-acetylase OafA/YrhL</fullName>
    </submittedName>
</protein>
<feature type="transmembrane region" description="Helical" evidence="2">
    <location>
        <begin position="186"/>
        <end position="202"/>
    </location>
</feature>
<reference evidence="4 5" key="1">
    <citation type="submission" date="2019-06" db="EMBL/GenBank/DDBJ databases">
        <title>Sequencing the genomes of 1000 actinobacteria strains.</title>
        <authorList>
            <person name="Klenk H.-P."/>
        </authorList>
    </citation>
    <scope>NUCLEOTIDE SEQUENCE [LARGE SCALE GENOMIC DNA]</scope>
    <source>
        <strain evidence="4 5">DSM 45885</strain>
    </source>
</reference>
<sequence>MAGSSPYGAQRYKTHPPARRRLIPPPARVRWLDPNGALAQTSPVRSLRYDEFQAMRRFPALDGLRALAAVMVIAFHYGGPSWKWLTGWIGVHLFFVLSGFLITTLLLREEHRYGRVSLRAFYLRRFFRILPVYFLVLFLYWGLARINGTAESIERGMKYYLLFLNELLEPSAPFLHSWTIGIEQKFYLFWPAIAFVAVAGVFRRRLLATLCLLVLFIAMIPPDIAWLSWPIHYVAILLGCLTAIVMHNPRGFALVRPLTHPVVATGVILAFVVVQVCVQFWPTRFGQEALIGSYAAATAVLLPALLSRSPLARGLGVRPLVFVGERSYSLYLVQAIAARAAAGLVPAIAGKSTAFFLAVTVVGLVIADVLYRWVELPMIEVGRRLAARVSRPGPRDGDGTAPAPAQAPVETVQIPRPREVLPDTVPAARG</sequence>
<proteinExistence type="predicted"/>
<evidence type="ECO:0000256" key="1">
    <source>
        <dbReference type="SAM" id="MobiDB-lite"/>
    </source>
</evidence>
<evidence type="ECO:0000259" key="3">
    <source>
        <dbReference type="Pfam" id="PF01757"/>
    </source>
</evidence>
<feature type="transmembrane region" description="Helical" evidence="2">
    <location>
        <begin position="261"/>
        <end position="283"/>
    </location>
</feature>
<keyword evidence="2" id="KW-1133">Transmembrane helix</keyword>
<dbReference type="Proteomes" id="UP000317685">
    <property type="component" value="Unassembled WGS sequence"/>
</dbReference>
<feature type="transmembrane region" description="Helical" evidence="2">
    <location>
        <begin position="58"/>
        <end position="78"/>
    </location>
</feature>
<dbReference type="PANTHER" id="PTHR23028:SF53">
    <property type="entry name" value="ACYL_TRANSF_3 DOMAIN-CONTAINING PROTEIN"/>
    <property type="match status" value="1"/>
</dbReference>
<evidence type="ECO:0000313" key="5">
    <source>
        <dbReference type="Proteomes" id="UP000317685"/>
    </source>
</evidence>